<evidence type="ECO:0000313" key="7">
    <source>
        <dbReference type="Proteomes" id="UP000499080"/>
    </source>
</evidence>
<sequence>MRSRIFISATHIYAENGHLYVHSHLSLPNSPGQLTARKNMEFFIVLTVFLQIATFECLSAQVSHHPSHFQWVNGAIWKMDGSHLFHENHSTAQLQVQEVNVIQTMKNSNARSATRDDCYSIEERTYFDDCQSLVEEKFDANRLPQVRSTVRCLKTERNDSWKKRPYLRRTKCEEIKIQMPVLRKKGVGRERGNYAVTFETTSVACVRTVKHSPTISKPVHRISFETLS</sequence>
<proteinExistence type="inferred from homology"/>
<dbReference type="AlphaFoldDB" id="A0A4Y2QFC5"/>
<evidence type="ECO:0000313" key="5">
    <source>
        <dbReference type="EMBL" id="GBN62154.1"/>
    </source>
</evidence>
<organism evidence="6 7">
    <name type="scientific">Araneus ventricosus</name>
    <name type="common">Orbweaver spider</name>
    <name type="synonym">Epeira ventricosa</name>
    <dbReference type="NCBI Taxonomy" id="182803"/>
    <lineage>
        <taxon>Eukaryota</taxon>
        <taxon>Metazoa</taxon>
        <taxon>Ecdysozoa</taxon>
        <taxon>Arthropoda</taxon>
        <taxon>Chelicerata</taxon>
        <taxon>Arachnida</taxon>
        <taxon>Araneae</taxon>
        <taxon>Araneomorphae</taxon>
        <taxon>Entelegynae</taxon>
        <taxon>Araneoidea</taxon>
        <taxon>Araneidae</taxon>
        <taxon>Araneus</taxon>
    </lineage>
</organism>
<dbReference type="EMBL" id="BGPR01138442">
    <property type="protein sequence ID" value="GBN62154.1"/>
    <property type="molecule type" value="Genomic_DNA"/>
</dbReference>
<evidence type="ECO:0000256" key="4">
    <source>
        <dbReference type="ARBA" id="ARBA00022729"/>
    </source>
</evidence>
<reference evidence="6 7" key="1">
    <citation type="journal article" date="2019" name="Sci. Rep.">
        <title>Orb-weaving spider Araneus ventricosus genome elucidates the spidroin gene catalogue.</title>
        <authorList>
            <person name="Kono N."/>
            <person name="Nakamura H."/>
            <person name="Ohtoshi R."/>
            <person name="Moran D.A.P."/>
            <person name="Shinohara A."/>
            <person name="Yoshida Y."/>
            <person name="Fujiwara M."/>
            <person name="Mori M."/>
            <person name="Tomita M."/>
            <person name="Arakawa K."/>
        </authorList>
    </citation>
    <scope>NUCLEOTIDE SEQUENCE [LARGE SCALE GENOMIC DNA]</scope>
</reference>
<gene>
    <name evidence="6" type="ORF">AVEN_27152_1</name>
    <name evidence="5" type="ORF">AVEN_95695_1</name>
</gene>
<dbReference type="OrthoDB" id="6424653at2759"/>
<protein>
    <submittedName>
        <fullName evidence="6">Uncharacterized protein</fullName>
    </submittedName>
</protein>
<comment type="caution">
    <text evidence="6">The sequence shown here is derived from an EMBL/GenBank/DDBJ whole genome shotgun (WGS) entry which is preliminary data.</text>
</comment>
<dbReference type="Gene3D" id="2.10.90.10">
    <property type="entry name" value="Cystine-knot cytokines"/>
    <property type="match status" value="1"/>
</dbReference>
<evidence type="ECO:0000313" key="6">
    <source>
        <dbReference type="EMBL" id="GBN62181.1"/>
    </source>
</evidence>
<dbReference type="EMBL" id="BGPR01138453">
    <property type="protein sequence ID" value="GBN62181.1"/>
    <property type="molecule type" value="Genomic_DNA"/>
</dbReference>
<keyword evidence="4" id="KW-0732">Signal</keyword>
<dbReference type="Proteomes" id="UP000499080">
    <property type="component" value="Unassembled WGS sequence"/>
</dbReference>
<dbReference type="Pfam" id="PF06083">
    <property type="entry name" value="IL17"/>
    <property type="match status" value="1"/>
</dbReference>
<dbReference type="InterPro" id="IPR029034">
    <property type="entry name" value="Cystine-knot_cytokine"/>
</dbReference>
<evidence type="ECO:0000256" key="2">
    <source>
        <dbReference type="ARBA" id="ARBA00007236"/>
    </source>
</evidence>
<keyword evidence="3" id="KW-0964">Secreted</keyword>
<name>A0A4Y2QFC5_ARAVE</name>
<comment type="similarity">
    <text evidence="2">Belongs to the IL-17 family.</text>
</comment>
<dbReference type="GO" id="GO:0005576">
    <property type="term" value="C:extracellular region"/>
    <property type="evidence" value="ECO:0007669"/>
    <property type="project" value="UniProtKB-SubCell"/>
</dbReference>
<dbReference type="InterPro" id="IPR010345">
    <property type="entry name" value="IL-17_fam"/>
</dbReference>
<evidence type="ECO:0000256" key="1">
    <source>
        <dbReference type="ARBA" id="ARBA00004613"/>
    </source>
</evidence>
<evidence type="ECO:0000256" key="3">
    <source>
        <dbReference type="ARBA" id="ARBA00022525"/>
    </source>
</evidence>
<comment type="subcellular location">
    <subcellularLocation>
        <location evidence="1">Secreted</location>
    </subcellularLocation>
</comment>
<keyword evidence="7" id="KW-1185">Reference proteome</keyword>
<accession>A0A4Y2QFC5</accession>
<dbReference type="GO" id="GO:0005125">
    <property type="term" value="F:cytokine activity"/>
    <property type="evidence" value="ECO:0007669"/>
    <property type="project" value="InterPro"/>
</dbReference>